<dbReference type="EnsemblMetazoa" id="GAUT004559-RA">
    <property type="protein sequence ID" value="GAUT004559-PA"/>
    <property type="gene ID" value="GAUT004559"/>
</dbReference>
<evidence type="ECO:0000256" key="1">
    <source>
        <dbReference type="SAM" id="MobiDB-lite"/>
    </source>
</evidence>
<sequence length="123" mass="13959">MYSASLTPPLPPSLTSQHQQEQHHHSVYVQHIRFTLYIEYAISCGHIKSIMLSLTLEKQQTRADEDITALLYINIFMLATEERSARDSVLAETSPKPGEKLENITRRTPFHTKPSGLVSILTL</sequence>
<dbReference type="AlphaFoldDB" id="A0A1A9UGX6"/>
<keyword evidence="3" id="KW-1185">Reference proteome</keyword>
<reference evidence="2" key="1">
    <citation type="submission" date="2020-05" db="UniProtKB">
        <authorList>
            <consortium name="EnsemblMetazoa"/>
        </authorList>
    </citation>
    <scope>IDENTIFICATION</scope>
    <source>
        <strain evidence="2">TTRI</strain>
    </source>
</reference>
<dbReference type="VEuPathDB" id="VectorBase:GAUT004559"/>
<organism evidence="2 3">
    <name type="scientific">Glossina austeni</name>
    <name type="common">Savannah tsetse fly</name>
    <dbReference type="NCBI Taxonomy" id="7395"/>
    <lineage>
        <taxon>Eukaryota</taxon>
        <taxon>Metazoa</taxon>
        <taxon>Ecdysozoa</taxon>
        <taxon>Arthropoda</taxon>
        <taxon>Hexapoda</taxon>
        <taxon>Insecta</taxon>
        <taxon>Pterygota</taxon>
        <taxon>Neoptera</taxon>
        <taxon>Endopterygota</taxon>
        <taxon>Diptera</taxon>
        <taxon>Brachycera</taxon>
        <taxon>Muscomorpha</taxon>
        <taxon>Hippoboscoidea</taxon>
        <taxon>Glossinidae</taxon>
        <taxon>Glossina</taxon>
    </lineage>
</organism>
<name>A0A1A9UGX6_GLOAU</name>
<feature type="region of interest" description="Disordered" evidence="1">
    <location>
        <begin position="88"/>
        <end position="107"/>
    </location>
</feature>
<evidence type="ECO:0000313" key="2">
    <source>
        <dbReference type="EnsemblMetazoa" id="GAUT004559-PA"/>
    </source>
</evidence>
<evidence type="ECO:0000313" key="3">
    <source>
        <dbReference type="Proteomes" id="UP000078200"/>
    </source>
</evidence>
<dbReference type="Proteomes" id="UP000078200">
    <property type="component" value="Unassembled WGS sequence"/>
</dbReference>
<proteinExistence type="predicted"/>
<accession>A0A1A9UGX6</accession>
<protein>
    <submittedName>
        <fullName evidence="2">Uncharacterized protein</fullName>
    </submittedName>
</protein>
<feature type="region of interest" description="Disordered" evidence="1">
    <location>
        <begin position="1"/>
        <end position="22"/>
    </location>
</feature>